<proteinExistence type="predicted"/>
<protein>
    <submittedName>
        <fullName evidence="2">Uncharacterized protein</fullName>
    </submittedName>
</protein>
<evidence type="ECO:0000313" key="3">
    <source>
        <dbReference type="Proteomes" id="UP000464661"/>
    </source>
</evidence>
<reference evidence="2 3" key="1">
    <citation type="submission" date="2020-01" db="EMBL/GenBank/DDBJ databases">
        <title>Complete Genome Sequence of Pseudomonas putida Strain TS312, Harboring the HdtS type N-acyl-homoserine Lactone Synthase, Isolated from a Paper Mill.</title>
        <authorList>
            <person name="Hosoe A."/>
            <person name="Suenaga T."/>
            <person name="Sugi T."/>
            <person name="Izumi T."/>
            <person name="Nagai N."/>
            <person name="Terada A."/>
        </authorList>
    </citation>
    <scope>NUCLEOTIDE SEQUENCE [LARGE SCALE GENOMIC DNA]</scope>
    <source>
        <strain evidence="2 3">TS312</strain>
    </source>
</reference>
<sequence>MATGRYHWSRCAPPARFFVINASAALPWLTLLLVPSLWKFLLPLALVMTGGLVYIEVVRKMTVRAVVRQVAVFMVGRVRTTHNILKELVR</sequence>
<keyword evidence="1" id="KW-0812">Transmembrane</keyword>
<dbReference type="EMBL" id="AP022324">
    <property type="protein sequence ID" value="BBU46962.1"/>
    <property type="molecule type" value="Genomic_DNA"/>
</dbReference>
<evidence type="ECO:0000256" key="1">
    <source>
        <dbReference type="SAM" id="Phobius"/>
    </source>
</evidence>
<dbReference type="Proteomes" id="UP000464661">
    <property type="component" value="Chromosome"/>
</dbReference>
<accession>A0A7U6RE94</accession>
<keyword evidence="1" id="KW-1133">Transmembrane helix</keyword>
<organism evidence="2 3">
    <name type="scientific">Pseudomonas putida</name>
    <name type="common">Arthrobacter siderocapsulatus</name>
    <dbReference type="NCBI Taxonomy" id="303"/>
    <lineage>
        <taxon>Bacteria</taxon>
        <taxon>Pseudomonadati</taxon>
        <taxon>Pseudomonadota</taxon>
        <taxon>Gammaproteobacteria</taxon>
        <taxon>Pseudomonadales</taxon>
        <taxon>Pseudomonadaceae</taxon>
        <taxon>Pseudomonas</taxon>
    </lineage>
</organism>
<keyword evidence="1" id="KW-0472">Membrane</keyword>
<name>A0A7U6RE94_PSEPU</name>
<feature type="transmembrane region" description="Helical" evidence="1">
    <location>
        <begin position="40"/>
        <end position="58"/>
    </location>
</feature>
<dbReference type="AlphaFoldDB" id="A0A7U6RE94"/>
<gene>
    <name evidence="2" type="ORF">PPTS312_48770</name>
</gene>
<evidence type="ECO:0000313" key="2">
    <source>
        <dbReference type="EMBL" id="BBU46962.1"/>
    </source>
</evidence>
<feature type="transmembrane region" description="Helical" evidence="1">
    <location>
        <begin position="15"/>
        <end position="34"/>
    </location>
</feature>